<gene>
    <name evidence="1" type="ORF">MALV_20150</name>
</gene>
<keyword evidence="2" id="KW-1185">Reference proteome</keyword>
<dbReference type="AlphaFoldDB" id="A0A6N4UPW1"/>
<reference evidence="1 2" key="1">
    <citation type="journal article" date="2019" name="Emerg. Microbes Infect.">
        <title>Comprehensive subspecies identification of 175 nontuberculous mycobacteria species based on 7547 genomic profiles.</title>
        <authorList>
            <person name="Matsumoto Y."/>
            <person name="Kinjo T."/>
            <person name="Motooka D."/>
            <person name="Nabeya D."/>
            <person name="Jung N."/>
            <person name="Uechi K."/>
            <person name="Horii T."/>
            <person name="Iida T."/>
            <person name="Fujita J."/>
            <person name="Nakamura S."/>
        </authorList>
    </citation>
    <scope>NUCLEOTIDE SEQUENCE [LARGE SCALE GENOMIC DNA]</scope>
    <source>
        <strain evidence="1 2">JCM 12272</strain>
    </source>
</reference>
<protein>
    <submittedName>
        <fullName evidence="1">Uncharacterized protein</fullName>
    </submittedName>
</protein>
<accession>A0A6N4UPW1</accession>
<evidence type="ECO:0000313" key="1">
    <source>
        <dbReference type="EMBL" id="BBX26890.1"/>
    </source>
</evidence>
<dbReference type="EMBL" id="AP022565">
    <property type="protein sequence ID" value="BBX26890.1"/>
    <property type="molecule type" value="Genomic_DNA"/>
</dbReference>
<proteinExistence type="predicted"/>
<evidence type="ECO:0000313" key="2">
    <source>
        <dbReference type="Proteomes" id="UP000466906"/>
    </source>
</evidence>
<dbReference type="Proteomes" id="UP000466906">
    <property type="component" value="Chromosome"/>
</dbReference>
<organism evidence="1 2">
    <name type="scientific">Mycolicibacterium alvei</name>
    <dbReference type="NCBI Taxonomy" id="67081"/>
    <lineage>
        <taxon>Bacteria</taxon>
        <taxon>Bacillati</taxon>
        <taxon>Actinomycetota</taxon>
        <taxon>Actinomycetes</taxon>
        <taxon>Mycobacteriales</taxon>
        <taxon>Mycobacteriaceae</taxon>
        <taxon>Mycolicibacterium</taxon>
    </lineage>
</organism>
<name>A0A6N4UPW1_9MYCO</name>
<dbReference type="KEGG" id="malv:MALV_20150"/>
<sequence length="43" mass="4557">MHGTDYQDLDEVPDSVAAATGAAAHNAAHLAGLLKMGQYPRYE</sequence>